<dbReference type="Proteomes" id="UP001151760">
    <property type="component" value="Unassembled WGS sequence"/>
</dbReference>
<feature type="domain" description="Reverse transcriptase" evidence="2">
    <location>
        <begin position="3"/>
        <end position="100"/>
    </location>
</feature>
<dbReference type="Gene3D" id="3.10.10.10">
    <property type="entry name" value="HIV Type 1 Reverse Transcriptase, subunit A, domain 1"/>
    <property type="match status" value="1"/>
</dbReference>
<keyword evidence="4" id="KW-1185">Reference proteome</keyword>
<dbReference type="PANTHER" id="PTHR24559:SF444">
    <property type="entry name" value="REVERSE TRANSCRIPTASE DOMAIN-CONTAINING PROTEIN"/>
    <property type="match status" value="1"/>
</dbReference>
<evidence type="ECO:0000313" key="4">
    <source>
        <dbReference type="Proteomes" id="UP001151760"/>
    </source>
</evidence>
<gene>
    <name evidence="3" type="ORF">Tco_1006087</name>
</gene>
<sequence length="367" mass="41911">MLERLSGNEYYCFLDGFSRYFQIPLVPEDQEKTTFTCPYGTFAYRRMPFRLCNAPTIFQRCMTSIFHDMCKDFMEVFMDDFSVLGNSFDSCLTNLSKMLARTGMEHVLDRAPWLIRNTPLILNKWTSSLPLKKDVVTKVPIWVKLHEVPLIAYSEDGLSLITTQIGKPLMLDTYMSSMCCEALGRINFARALIKVSSNLDFKKEVTMAVPNEDETDYTREVISVEYEWQPTRCADCKKFGHSSDSCPKIVREPVTSIPTNTKSDGFTDVKRKKNKGKKAEMQPRRGADMDSMTKNKVKGPFTSNSFDALNTLNVEDECGTSSSRANQVEDPEARPKVSQLNDHVESDEEVDEFIFLEGDKFGDKFDI</sequence>
<dbReference type="SUPFAM" id="SSF56672">
    <property type="entry name" value="DNA/RNA polymerases"/>
    <property type="match status" value="1"/>
</dbReference>
<dbReference type="EMBL" id="BQNB010017386">
    <property type="protein sequence ID" value="GJT62554.1"/>
    <property type="molecule type" value="Genomic_DNA"/>
</dbReference>
<dbReference type="InterPro" id="IPR043128">
    <property type="entry name" value="Rev_trsase/Diguanyl_cyclase"/>
</dbReference>
<organism evidence="3 4">
    <name type="scientific">Tanacetum coccineum</name>
    <dbReference type="NCBI Taxonomy" id="301880"/>
    <lineage>
        <taxon>Eukaryota</taxon>
        <taxon>Viridiplantae</taxon>
        <taxon>Streptophyta</taxon>
        <taxon>Embryophyta</taxon>
        <taxon>Tracheophyta</taxon>
        <taxon>Spermatophyta</taxon>
        <taxon>Magnoliopsida</taxon>
        <taxon>eudicotyledons</taxon>
        <taxon>Gunneridae</taxon>
        <taxon>Pentapetalae</taxon>
        <taxon>asterids</taxon>
        <taxon>campanulids</taxon>
        <taxon>Asterales</taxon>
        <taxon>Asteraceae</taxon>
        <taxon>Asteroideae</taxon>
        <taxon>Anthemideae</taxon>
        <taxon>Anthemidinae</taxon>
        <taxon>Tanacetum</taxon>
    </lineage>
</organism>
<keyword evidence="3" id="KW-0548">Nucleotidyltransferase</keyword>
<feature type="region of interest" description="Disordered" evidence="1">
    <location>
        <begin position="249"/>
        <end position="302"/>
    </location>
</feature>
<proteinExistence type="predicted"/>
<dbReference type="Gene3D" id="3.30.70.270">
    <property type="match status" value="1"/>
</dbReference>
<evidence type="ECO:0000313" key="3">
    <source>
        <dbReference type="EMBL" id="GJT62554.1"/>
    </source>
</evidence>
<comment type="caution">
    <text evidence="3">The sequence shown here is derived from an EMBL/GenBank/DDBJ whole genome shotgun (WGS) entry which is preliminary data.</text>
</comment>
<reference evidence="3" key="2">
    <citation type="submission" date="2022-01" db="EMBL/GenBank/DDBJ databases">
        <authorList>
            <person name="Yamashiro T."/>
            <person name="Shiraishi A."/>
            <person name="Satake H."/>
            <person name="Nakayama K."/>
        </authorList>
    </citation>
    <scope>NUCLEOTIDE SEQUENCE</scope>
</reference>
<accession>A0ABQ5FHU6</accession>
<dbReference type="InterPro" id="IPR000477">
    <property type="entry name" value="RT_dom"/>
</dbReference>
<dbReference type="InterPro" id="IPR053134">
    <property type="entry name" value="RNA-dir_DNA_polymerase"/>
</dbReference>
<dbReference type="InterPro" id="IPR043502">
    <property type="entry name" value="DNA/RNA_pol_sf"/>
</dbReference>
<feature type="compositionally biased region" description="Polar residues" evidence="1">
    <location>
        <begin position="316"/>
        <end position="326"/>
    </location>
</feature>
<evidence type="ECO:0000256" key="1">
    <source>
        <dbReference type="SAM" id="MobiDB-lite"/>
    </source>
</evidence>
<dbReference type="GO" id="GO:0003964">
    <property type="term" value="F:RNA-directed DNA polymerase activity"/>
    <property type="evidence" value="ECO:0007669"/>
    <property type="project" value="UniProtKB-KW"/>
</dbReference>
<feature type="compositionally biased region" description="Basic and acidic residues" evidence="1">
    <location>
        <begin position="277"/>
        <end position="293"/>
    </location>
</feature>
<keyword evidence="3" id="KW-0808">Transferase</keyword>
<protein>
    <submittedName>
        <fullName evidence="3">Reverse transcriptase domain-containing protein</fullName>
    </submittedName>
</protein>
<reference evidence="3" key="1">
    <citation type="journal article" date="2022" name="Int. J. Mol. Sci.">
        <title>Draft Genome of Tanacetum Coccineum: Genomic Comparison of Closely Related Tanacetum-Family Plants.</title>
        <authorList>
            <person name="Yamashiro T."/>
            <person name="Shiraishi A."/>
            <person name="Nakayama K."/>
            <person name="Satake H."/>
        </authorList>
    </citation>
    <scope>NUCLEOTIDE SEQUENCE</scope>
</reference>
<feature type="region of interest" description="Disordered" evidence="1">
    <location>
        <begin position="316"/>
        <end position="345"/>
    </location>
</feature>
<keyword evidence="3" id="KW-0695">RNA-directed DNA polymerase</keyword>
<dbReference type="CDD" id="cd01647">
    <property type="entry name" value="RT_LTR"/>
    <property type="match status" value="1"/>
</dbReference>
<dbReference type="Pfam" id="PF00078">
    <property type="entry name" value="RVT_1"/>
    <property type="match status" value="1"/>
</dbReference>
<name>A0ABQ5FHU6_9ASTR</name>
<dbReference type="PANTHER" id="PTHR24559">
    <property type="entry name" value="TRANSPOSON TY3-I GAG-POL POLYPROTEIN"/>
    <property type="match status" value="1"/>
</dbReference>
<evidence type="ECO:0000259" key="2">
    <source>
        <dbReference type="Pfam" id="PF00078"/>
    </source>
</evidence>